<dbReference type="AlphaFoldDB" id="A0A9X1IKZ1"/>
<keyword evidence="1" id="KW-0732">Signal</keyword>
<evidence type="ECO:0000313" key="3">
    <source>
        <dbReference type="Proteomes" id="UP001139311"/>
    </source>
</evidence>
<proteinExistence type="predicted"/>
<feature type="chain" id="PRO_5040896470" evidence="1">
    <location>
        <begin position="25"/>
        <end position="169"/>
    </location>
</feature>
<organism evidence="2 3">
    <name type="scientific">Roseicella aerolata</name>
    <dbReference type="NCBI Taxonomy" id="2883479"/>
    <lineage>
        <taxon>Bacteria</taxon>
        <taxon>Pseudomonadati</taxon>
        <taxon>Pseudomonadota</taxon>
        <taxon>Alphaproteobacteria</taxon>
        <taxon>Acetobacterales</taxon>
        <taxon>Roseomonadaceae</taxon>
        <taxon>Roseicella</taxon>
    </lineage>
</organism>
<dbReference type="Proteomes" id="UP001139311">
    <property type="component" value="Unassembled WGS sequence"/>
</dbReference>
<keyword evidence="3" id="KW-1185">Reference proteome</keyword>
<protein>
    <submittedName>
        <fullName evidence="2">Uncharacterized protein</fullName>
    </submittedName>
</protein>
<evidence type="ECO:0000313" key="2">
    <source>
        <dbReference type="EMBL" id="MCB4825313.1"/>
    </source>
</evidence>
<dbReference type="EMBL" id="JAJAQI010000081">
    <property type="protein sequence ID" value="MCB4825313.1"/>
    <property type="molecule type" value="Genomic_DNA"/>
</dbReference>
<comment type="caution">
    <text evidence="2">The sequence shown here is derived from an EMBL/GenBank/DDBJ whole genome shotgun (WGS) entry which is preliminary data.</text>
</comment>
<feature type="signal peptide" evidence="1">
    <location>
        <begin position="1"/>
        <end position="24"/>
    </location>
</feature>
<evidence type="ECO:0000256" key="1">
    <source>
        <dbReference type="SAM" id="SignalP"/>
    </source>
</evidence>
<gene>
    <name evidence="2" type="ORF">LHA35_26715</name>
</gene>
<accession>A0A9X1IKZ1</accession>
<name>A0A9X1IKZ1_9PROT</name>
<sequence>MAMPMCRRTAAALCCCLAAGAAQAQERTTRFDLTHCYVAEEHVIEAVVSDHQVLAYRVKVYLMRGTTRAAEPGGPLDGAATRCVGTFAYLGNAPPKGDGYCELAVSAEDRLLFQWSAAAGSGSAAILGGTGRYRGASGETSFWALPPIPSLEPGVTRACIRSTGEFKLP</sequence>
<reference evidence="2" key="1">
    <citation type="submission" date="2021-10" db="EMBL/GenBank/DDBJ databases">
        <title>Roseicella aerolatum sp. nov., isolated from aerosols of e-waste dismantling site.</title>
        <authorList>
            <person name="Qin T."/>
        </authorList>
    </citation>
    <scope>NUCLEOTIDE SEQUENCE</scope>
    <source>
        <strain evidence="2">GB24</strain>
    </source>
</reference>
<dbReference type="RefSeq" id="WP_226614128.1">
    <property type="nucleotide sequence ID" value="NZ_JAJAQI010000081.1"/>
</dbReference>